<keyword evidence="2" id="KW-1185">Reference proteome</keyword>
<gene>
    <name evidence="1" type="ORF">CTAM01_03757</name>
</gene>
<evidence type="ECO:0000313" key="1">
    <source>
        <dbReference type="EMBL" id="KAK1504450.1"/>
    </source>
</evidence>
<evidence type="ECO:0000313" key="2">
    <source>
        <dbReference type="Proteomes" id="UP001227543"/>
    </source>
</evidence>
<comment type="caution">
    <text evidence="1">The sequence shown here is derived from an EMBL/GenBank/DDBJ whole genome shotgun (WGS) entry which is preliminary data.</text>
</comment>
<sequence>MLEGGGRRARPRMCPMGHGRERKRRCAACDLCPDDVSVRPDNSGTPPGDRAAARRMTLPGSVAWPDTSAPDNFPNLRSGVSLESICLSSRLASLSKEV</sequence>
<dbReference type="GeneID" id="85404026"/>
<protein>
    <submittedName>
        <fullName evidence="1">Uncharacterized protein</fullName>
    </submittedName>
</protein>
<dbReference type="EMBL" id="MLFU01000009">
    <property type="protein sequence ID" value="KAK1504450.1"/>
    <property type="molecule type" value="Genomic_DNA"/>
</dbReference>
<organism evidence="1 2">
    <name type="scientific">Colletotrichum tamarilloi</name>
    <dbReference type="NCBI Taxonomy" id="1209934"/>
    <lineage>
        <taxon>Eukaryota</taxon>
        <taxon>Fungi</taxon>
        <taxon>Dikarya</taxon>
        <taxon>Ascomycota</taxon>
        <taxon>Pezizomycotina</taxon>
        <taxon>Sordariomycetes</taxon>
        <taxon>Hypocreomycetidae</taxon>
        <taxon>Glomerellales</taxon>
        <taxon>Glomerellaceae</taxon>
        <taxon>Colletotrichum</taxon>
        <taxon>Colletotrichum acutatum species complex</taxon>
    </lineage>
</organism>
<dbReference type="Proteomes" id="UP001227543">
    <property type="component" value="Unassembled WGS sequence"/>
</dbReference>
<dbReference type="RefSeq" id="XP_060385209.1">
    <property type="nucleotide sequence ID" value="XM_060519788.1"/>
</dbReference>
<name>A0ABQ9RIF7_9PEZI</name>
<reference evidence="1 2" key="1">
    <citation type="submission" date="2016-10" db="EMBL/GenBank/DDBJ databases">
        <title>The genome sequence of Colletotrichum fioriniae PJ7.</title>
        <authorList>
            <person name="Baroncelli R."/>
        </authorList>
    </citation>
    <scope>NUCLEOTIDE SEQUENCE [LARGE SCALE GENOMIC DNA]</scope>
    <source>
        <strain evidence="1 2">Tom-12</strain>
    </source>
</reference>
<proteinExistence type="predicted"/>
<accession>A0ABQ9RIF7</accession>